<evidence type="ECO:0000256" key="1">
    <source>
        <dbReference type="PIRSR" id="PIRSR605754-1"/>
    </source>
</evidence>
<dbReference type="InterPro" id="IPR053465">
    <property type="entry name" value="Sortase_Class_E"/>
</dbReference>
<evidence type="ECO:0008006" key="6">
    <source>
        <dbReference type="Google" id="ProtNLM"/>
    </source>
</evidence>
<dbReference type="CDD" id="cd05830">
    <property type="entry name" value="Sortase_E"/>
    <property type="match status" value="1"/>
</dbReference>
<proteinExistence type="predicted"/>
<keyword evidence="3" id="KW-0472">Membrane</keyword>
<comment type="caution">
    <text evidence="4">The sequence shown here is derived from an EMBL/GenBank/DDBJ whole genome shotgun (WGS) entry which is preliminary data.</text>
</comment>
<feature type="active site" description="Acyl-thioester intermediate" evidence="1">
    <location>
        <position position="238"/>
    </location>
</feature>
<reference evidence="4" key="1">
    <citation type="submission" date="2021-06" db="EMBL/GenBank/DDBJ databases">
        <authorList>
            <person name="Criscuolo A."/>
        </authorList>
    </citation>
    <scope>NUCLEOTIDE SEQUENCE</scope>
    <source>
        <strain evidence="4">CIP111803</strain>
    </source>
</reference>
<feature type="active site" description="Proton donor/acceptor" evidence="1">
    <location>
        <position position="169"/>
    </location>
</feature>
<evidence type="ECO:0000256" key="2">
    <source>
        <dbReference type="SAM" id="MobiDB-lite"/>
    </source>
</evidence>
<keyword evidence="5" id="KW-1185">Reference proteome</keyword>
<dbReference type="AlphaFoldDB" id="A0A916NNH8"/>
<dbReference type="EMBL" id="CAJVAP010000010">
    <property type="protein sequence ID" value="CAG7607942.1"/>
    <property type="molecule type" value="Genomic_DNA"/>
</dbReference>
<dbReference type="InterPro" id="IPR042003">
    <property type="entry name" value="Sortase_E"/>
</dbReference>
<organism evidence="4 5">
    <name type="scientific">Leucobacter soli</name>
    <dbReference type="NCBI Taxonomy" id="2812850"/>
    <lineage>
        <taxon>Bacteria</taxon>
        <taxon>Bacillati</taxon>
        <taxon>Actinomycetota</taxon>
        <taxon>Actinomycetes</taxon>
        <taxon>Micrococcales</taxon>
        <taxon>Microbacteriaceae</taxon>
        <taxon>Leucobacter</taxon>
    </lineage>
</organism>
<dbReference type="NCBIfam" id="NF033747">
    <property type="entry name" value="class_E_sortase"/>
    <property type="match status" value="1"/>
</dbReference>
<dbReference type="NCBIfam" id="TIGR01076">
    <property type="entry name" value="sortase_fam"/>
    <property type="match status" value="1"/>
</dbReference>
<accession>A0A916NNH8</accession>
<evidence type="ECO:0000256" key="3">
    <source>
        <dbReference type="SAM" id="Phobius"/>
    </source>
</evidence>
<protein>
    <recommendedName>
        <fullName evidence="6">Sortase A</fullName>
    </recommendedName>
</protein>
<dbReference type="RefSeq" id="WP_218114690.1">
    <property type="nucleotide sequence ID" value="NZ_CAJVAP010000010.1"/>
</dbReference>
<dbReference type="Proteomes" id="UP000693892">
    <property type="component" value="Unassembled WGS sequence"/>
</dbReference>
<feature type="region of interest" description="Disordered" evidence="2">
    <location>
        <begin position="1"/>
        <end position="41"/>
    </location>
</feature>
<keyword evidence="3" id="KW-0812">Transmembrane</keyword>
<gene>
    <name evidence="4" type="ORF">LEUCIP111803_01065</name>
</gene>
<feature type="transmembrane region" description="Helical" evidence="3">
    <location>
        <begin position="43"/>
        <end position="66"/>
    </location>
</feature>
<evidence type="ECO:0000313" key="4">
    <source>
        <dbReference type="EMBL" id="CAG7607942.1"/>
    </source>
</evidence>
<sequence>MNELPVATPGTVPGALPPPASSGSRAPGGSGRNDRPRRRRKRLSPLTVIGELLVVGGVAVLGFFGWQYAMTQIVVPAQQQALAAQDSARWAAASQAEEPWDGEVPVTAAHAPGEVFGLLHIPAIGERFTYRVAEGTDPETVLNVSDKGIGRYETTQMPGDYGNLGLAAHRSGPWITPFREVMELRVGDPIYLETEDGWYTYRFRSLEYVLPSAYDVLNPFPRIDVDPAEDRLMTLTTCHPKNGGTEERAIAYAVFDRFQPRSAGAPAELAAIDGETGEAAV</sequence>
<dbReference type="InterPro" id="IPR005754">
    <property type="entry name" value="Sortase"/>
</dbReference>
<evidence type="ECO:0000313" key="5">
    <source>
        <dbReference type="Proteomes" id="UP000693892"/>
    </source>
</evidence>
<keyword evidence="3" id="KW-1133">Transmembrane helix</keyword>
<dbReference type="Pfam" id="PF04203">
    <property type="entry name" value="Sortase"/>
    <property type="match status" value="1"/>
</dbReference>
<name>A0A916NNH8_9MICO</name>